<keyword evidence="2" id="KW-1185">Reference proteome</keyword>
<reference evidence="1 2" key="1">
    <citation type="journal article" date="2013" name="Proc. Natl. Acad. Sci. U.S.A.">
        <title>Genome of an arbuscular mycorrhizal fungus provides insight into the oldest plant symbiosis.</title>
        <authorList>
            <person name="Tisserant E."/>
            <person name="Malbreil M."/>
            <person name="Kuo A."/>
            <person name="Kohler A."/>
            <person name="Symeonidi A."/>
            <person name="Balestrini R."/>
            <person name="Charron P."/>
            <person name="Duensing N."/>
            <person name="Frei Dit Frey N."/>
            <person name="Gianinazzi-Pearson V."/>
            <person name="Gilbert L.B."/>
            <person name="Handa Y."/>
            <person name="Herr J.R."/>
            <person name="Hijri M."/>
            <person name="Koul R."/>
            <person name="Kawaguchi M."/>
            <person name="Krajinski F."/>
            <person name="Lammers P.J."/>
            <person name="Masclaux F.G."/>
            <person name="Murat C."/>
            <person name="Morin E."/>
            <person name="Ndikumana S."/>
            <person name="Pagni M."/>
            <person name="Petitpierre D."/>
            <person name="Requena N."/>
            <person name="Rosikiewicz P."/>
            <person name="Riley R."/>
            <person name="Saito K."/>
            <person name="San Clemente H."/>
            <person name="Shapiro H."/>
            <person name="van Tuinen D."/>
            <person name="Becard G."/>
            <person name="Bonfante P."/>
            <person name="Paszkowski U."/>
            <person name="Shachar-Hill Y.Y."/>
            <person name="Tuskan G.A."/>
            <person name="Young P.W."/>
            <person name="Sanders I.R."/>
            <person name="Henrissat B."/>
            <person name="Rensing S.A."/>
            <person name="Grigoriev I.V."/>
            <person name="Corradi N."/>
            <person name="Roux C."/>
            <person name="Martin F."/>
        </authorList>
    </citation>
    <scope>NUCLEOTIDE SEQUENCE [LARGE SCALE GENOMIC DNA]</scope>
    <source>
        <strain evidence="1 2">DAOM 197198</strain>
    </source>
</reference>
<evidence type="ECO:0000313" key="2">
    <source>
        <dbReference type="Proteomes" id="UP000018888"/>
    </source>
</evidence>
<proteinExistence type="predicted"/>
<accession>A0A2P4QQM9</accession>
<reference evidence="1 2" key="2">
    <citation type="journal article" date="2018" name="New Phytol.">
        <title>High intraspecific genome diversity in the model arbuscular mycorrhizal symbiont Rhizophagus irregularis.</title>
        <authorList>
            <person name="Chen E.C.H."/>
            <person name="Morin E."/>
            <person name="Beaudet D."/>
            <person name="Noel J."/>
            <person name="Yildirir G."/>
            <person name="Ndikumana S."/>
            <person name="Charron P."/>
            <person name="St-Onge C."/>
            <person name="Giorgi J."/>
            <person name="Kruger M."/>
            <person name="Marton T."/>
            <person name="Ropars J."/>
            <person name="Grigoriev I.V."/>
            <person name="Hainaut M."/>
            <person name="Henrissat B."/>
            <person name="Roux C."/>
            <person name="Martin F."/>
            <person name="Corradi N."/>
        </authorList>
    </citation>
    <scope>NUCLEOTIDE SEQUENCE [LARGE SCALE GENOMIC DNA]</scope>
    <source>
        <strain evidence="1 2">DAOM 197198</strain>
    </source>
</reference>
<gene>
    <name evidence="1" type="ORF">GLOIN_2v1523780</name>
</gene>
<dbReference type="Proteomes" id="UP000018888">
    <property type="component" value="Unassembled WGS sequence"/>
</dbReference>
<organism evidence="1 2">
    <name type="scientific">Rhizophagus irregularis (strain DAOM 181602 / DAOM 197198 / MUCL 43194)</name>
    <name type="common">Arbuscular mycorrhizal fungus</name>
    <name type="synonym">Glomus intraradices</name>
    <dbReference type="NCBI Taxonomy" id="747089"/>
    <lineage>
        <taxon>Eukaryota</taxon>
        <taxon>Fungi</taxon>
        <taxon>Fungi incertae sedis</taxon>
        <taxon>Mucoromycota</taxon>
        <taxon>Glomeromycotina</taxon>
        <taxon>Glomeromycetes</taxon>
        <taxon>Glomerales</taxon>
        <taxon>Glomeraceae</taxon>
        <taxon>Rhizophagus</taxon>
    </lineage>
</organism>
<comment type="caution">
    <text evidence="1">The sequence shown here is derived from an EMBL/GenBank/DDBJ whole genome shotgun (WGS) entry which is preliminary data.</text>
</comment>
<dbReference type="AlphaFoldDB" id="A0A2P4QQM9"/>
<protein>
    <submittedName>
        <fullName evidence="1">Uncharacterized protein</fullName>
    </submittedName>
</protein>
<name>A0A2P4QQM9_RHIID</name>
<sequence>MERNRKERRKDEIMEKDEDEIMEDEIMEKNEIIMEMKEKVIQRKDIIEKVGAVRRACKALEHLNKRRSFLVTNYIKIHQHEEMIMYIQHIVWRFAKFKPEEFKLLDVRHNVMKKLILGDCNHLIKLILFGDKSNKDDENENKEEFVIRHIPRSVSWPGKNFISDDDLRFDNNGLGLEDNDERPKNDMELAIYRYKGK</sequence>
<evidence type="ECO:0000313" key="1">
    <source>
        <dbReference type="EMBL" id="POG79868.1"/>
    </source>
</evidence>
<dbReference type="VEuPathDB" id="FungiDB:RhiirFUN_018639"/>
<dbReference type="EMBL" id="AUPC02000022">
    <property type="protein sequence ID" value="POG79868.1"/>
    <property type="molecule type" value="Genomic_DNA"/>
</dbReference>